<dbReference type="GO" id="GO:0003677">
    <property type="term" value="F:DNA binding"/>
    <property type="evidence" value="ECO:0007669"/>
    <property type="project" value="UniProtKB-KW"/>
</dbReference>
<dbReference type="InterPro" id="IPR005650">
    <property type="entry name" value="BlaI_family"/>
</dbReference>
<keyword evidence="4" id="KW-0804">Transcription</keyword>
<keyword evidence="2" id="KW-0805">Transcription regulation</keyword>
<keyword evidence="6" id="KW-1185">Reference proteome</keyword>
<accession>A0A4R7Q6A1</accession>
<evidence type="ECO:0000313" key="5">
    <source>
        <dbReference type="EMBL" id="TDU43113.1"/>
    </source>
</evidence>
<dbReference type="SUPFAM" id="SSF46785">
    <property type="entry name" value="Winged helix' DNA-binding domain"/>
    <property type="match status" value="1"/>
</dbReference>
<dbReference type="Gene3D" id="1.10.10.10">
    <property type="entry name" value="Winged helix-like DNA-binding domain superfamily/Winged helix DNA-binding domain"/>
    <property type="match status" value="1"/>
</dbReference>
<dbReference type="GO" id="GO:0045892">
    <property type="term" value="P:negative regulation of DNA-templated transcription"/>
    <property type="evidence" value="ECO:0007669"/>
    <property type="project" value="InterPro"/>
</dbReference>
<comment type="caution">
    <text evidence="5">The sequence shown here is derived from an EMBL/GenBank/DDBJ whole genome shotgun (WGS) entry which is preliminary data.</text>
</comment>
<protein>
    <submittedName>
        <fullName evidence="5">Putative transcriptional regulator</fullName>
    </submittedName>
</protein>
<name>A0A4R7Q6A1_9FLAO</name>
<evidence type="ECO:0000256" key="2">
    <source>
        <dbReference type="ARBA" id="ARBA00023015"/>
    </source>
</evidence>
<dbReference type="Pfam" id="PF03965">
    <property type="entry name" value="Penicillinase_R"/>
    <property type="match status" value="1"/>
</dbReference>
<evidence type="ECO:0000313" key="6">
    <source>
        <dbReference type="Proteomes" id="UP000294689"/>
    </source>
</evidence>
<dbReference type="AlphaFoldDB" id="A0A4R7Q6A1"/>
<evidence type="ECO:0000256" key="3">
    <source>
        <dbReference type="ARBA" id="ARBA00023125"/>
    </source>
</evidence>
<evidence type="ECO:0000256" key="4">
    <source>
        <dbReference type="ARBA" id="ARBA00023163"/>
    </source>
</evidence>
<gene>
    <name evidence="5" type="ORF">BXY82_0519</name>
</gene>
<keyword evidence="3" id="KW-0238">DNA-binding</keyword>
<organism evidence="5 6">
    <name type="scientific">Gelidibacter sediminis</name>
    <dbReference type="NCBI Taxonomy" id="1608710"/>
    <lineage>
        <taxon>Bacteria</taxon>
        <taxon>Pseudomonadati</taxon>
        <taxon>Bacteroidota</taxon>
        <taxon>Flavobacteriia</taxon>
        <taxon>Flavobacteriales</taxon>
        <taxon>Flavobacteriaceae</taxon>
        <taxon>Gelidibacter</taxon>
    </lineage>
</organism>
<dbReference type="Proteomes" id="UP000294689">
    <property type="component" value="Unassembled WGS sequence"/>
</dbReference>
<dbReference type="PIRSF" id="PIRSF019455">
    <property type="entry name" value="CopR_AtkY"/>
    <property type="match status" value="1"/>
</dbReference>
<reference evidence="5 6" key="1">
    <citation type="submission" date="2019-03" db="EMBL/GenBank/DDBJ databases">
        <title>Genomic Encyclopedia of Archaeal and Bacterial Type Strains, Phase II (KMG-II): from individual species to whole genera.</title>
        <authorList>
            <person name="Goeker M."/>
        </authorList>
    </citation>
    <scope>NUCLEOTIDE SEQUENCE [LARGE SCALE GENOMIC DNA]</scope>
    <source>
        <strain evidence="5 6">DSM 28135</strain>
    </source>
</reference>
<dbReference type="EMBL" id="SOBW01000007">
    <property type="protein sequence ID" value="TDU43113.1"/>
    <property type="molecule type" value="Genomic_DNA"/>
</dbReference>
<dbReference type="InterPro" id="IPR036388">
    <property type="entry name" value="WH-like_DNA-bd_sf"/>
</dbReference>
<comment type="similarity">
    <text evidence="1">Belongs to the BlaI transcriptional regulatory family.</text>
</comment>
<dbReference type="Gene3D" id="1.10.4040.10">
    <property type="entry name" value="Penicillinase repressor domain"/>
    <property type="match status" value="1"/>
</dbReference>
<proteinExistence type="inferred from homology"/>
<dbReference type="InterPro" id="IPR036390">
    <property type="entry name" value="WH_DNA-bd_sf"/>
</dbReference>
<sequence length="127" mass="14642">MASAGLKMKQLTKAEEEIMQVLWQLKKANVKQVIEQLPDPKPAYNTVSTIVRILESKGFVDYEKQGKGHIYFPILSKTEYSNQSINMLVDNYFQGSFKSMVSFFVKKNDLSLKEMESILKDINQKEN</sequence>
<evidence type="ECO:0000256" key="1">
    <source>
        <dbReference type="ARBA" id="ARBA00011046"/>
    </source>
</evidence>